<reference evidence="2" key="1">
    <citation type="journal article" date="2017" name="Nat. Ecol. Evol.">
        <title>Genome expansion and lineage-specific genetic innovations in the forest pathogenic fungi Armillaria.</title>
        <authorList>
            <person name="Sipos G."/>
            <person name="Prasanna A.N."/>
            <person name="Walter M.C."/>
            <person name="O'Connor E."/>
            <person name="Balint B."/>
            <person name="Krizsan K."/>
            <person name="Kiss B."/>
            <person name="Hess J."/>
            <person name="Varga T."/>
            <person name="Slot J."/>
            <person name="Riley R."/>
            <person name="Boka B."/>
            <person name="Rigling D."/>
            <person name="Barry K."/>
            <person name="Lee J."/>
            <person name="Mihaltcheva S."/>
            <person name="LaButti K."/>
            <person name="Lipzen A."/>
            <person name="Waldron R."/>
            <person name="Moloney N.M."/>
            <person name="Sperisen C."/>
            <person name="Kredics L."/>
            <person name="Vagvoelgyi C."/>
            <person name="Patrignani A."/>
            <person name="Fitzpatrick D."/>
            <person name="Nagy I."/>
            <person name="Doyle S."/>
            <person name="Anderson J.B."/>
            <person name="Grigoriev I.V."/>
            <person name="Gueldener U."/>
            <person name="Muensterkoetter M."/>
            <person name="Nagy L.G."/>
        </authorList>
    </citation>
    <scope>NUCLEOTIDE SEQUENCE [LARGE SCALE GENOMIC DNA]</scope>
    <source>
        <strain evidence="2">Ar21-2</strain>
    </source>
</reference>
<gene>
    <name evidence="1" type="ORF">ARMGADRAFT_942361</name>
</gene>
<keyword evidence="2" id="KW-1185">Reference proteome</keyword>
<dbReference type="OrthoDB" id="3253621at2759"/>
<evidence type="ECO:0008006" key="3">
    <source>
        <dbReference type="Google" id="ProtNLM"/>
    </source>
</evidence>
<evidence type="ECO:0000313" key="1">
    <source>
        <dbReference type="EMBL" id="PBK85158.1"/>
    </source>
</evidence>
<accession>A0A2H3D310</accession>
<dbReference type="AlphaFoldDB" id="A0A2H3D310"/>
<feature type="non-terminal residue" evidence="1">
    <location>
        <position position="1"/>
    </location>
</feature>
<evidence type="ECO:0000313" key="2">
    <source>
        <dbReference type="Proteomes" id="UP000217790"/>
    </source>
</evidence>
<proteinExistence type="predicted"/>
<sequence length="104" mass="11702">YKHRDSLNCPFGWCVITALGCFNLKLGGHVVLWELKMVVEFPHASTILIPSATVTHSNVPVAKGNLRSSFMQFCPGSLLWLVDNNFWMEECLREFACIQSAKSI</sequence>
<protein>
    <recommendedName>
        <fullName evidence="3">Prolyl 4-hydroxylase alpha subunit Fe(2+) 2OG dioxygenase domain-containing protein</fullName>
    </recommendedName>
</protein>
<dbReference type="Gene3D" id="3.60.130.30">
    <property type="match status" value="1"/>
</dbReference>
<dbReference type="OMA" id="WCVITAL"/>
<dbReference type="EMBL" id="KZ293693">
    <property type="protein sequence ID" value="PBK85158.1"/>
    <property type="molecule type" value="Genomic_DNA"/>
</dbReference>
<organism evidence="1 2">
    <name type="scientific">Armillaria gallica</name>
    <name type="common">Bulbous honey fungus</name>
    <name type="synonym">Armillaria bulbosa</name>
    <dbReference type="NCBI Taxonomy" id="47427"/>
    <lineage>
        <taxon>Eukaryota</taxon>
        <taxon>Fungi</taxon>
        <taxon>Dikarya</taxon>
        <taxon>Basidiomycota</taxon>
        <taxon>Agaricomycotina</taxon>
        <taxon>Agaricomycetes</taxon>
        <taxon>Agaricomycetidae</taxon>
        <taxon>Agaricales</taxon>
        <taxon>Marasmiineae</taxon>
        <taxon>Physalacriaceae</taxon>
        <taxon>Armillaria</taxon>
    </lineage>
</organism>
<dbReference type="InParanoid" id="A0A2H3D310"/>
<name>A0A2H3D310_ARMGA</name>
<dbReference type="Proteomes" id="UP000217790">
    <property type="component" value="Unassembled WGS sequence"/>
</dbReference>